<feature type="transmembrane region" description="Helical" evidence="2">
    <location>
        <begin position="16"/>
        <end position="37"/>
    </location>
</feature>
<dbReference type="Pfam" id="PF00691">
    <property type="entry name" value="OmpA"/>
    <property type="match status" value="1"/>
</dbReference>
<keyword evidence="2" id="KW-0812">Transmembrane</keyword>
<dbReference type="CDD" id="cd07185">
    <property type="entry name" value="OmpA_C-like"/>
    <property type="match status" value="1"/>
</dbReference>
<organism evidence="4 5">
    <name type="scientific">Vitreoscilla stercoraria</name>
    <dbReference type="NCBI Taxonomy" id="61"/>
    <lineage>
        <taxon>Bacteria</taxon>
        <taxon>Pseudomonadati</taxon>
        <taxon>Pseudomonadota</taxon>
        <taxon>Betaproteobacteria</taxon>
        <taxon>Neisseriales</taxon>
        <taxon>Neisseriaceae</taxon>
        <taxon>Vitreoscilla</taxon>
    </lineage>
</organism>
<evidence type="ECO:0000256" key="1">
    <source>
        <dbReference type="PROSITE-ProRule" id="PRU00473"/>
    </source>
</evidence>
<evidence type="ECO:0000256" key="2">
    <source>
        <dbReference type="SAM" id="Phobius"/>
    </source>
</evidence>
<keyword evidence="5" id="KW-1185">Reference proteome</keyword>
<gene>
    <name evidence="4" type="ORF">LVJ81_03990</name>
</gene>
<dbReference type="SUPFAM" id="SSF103088">
    <property type="entry name" value="OmpA-like"/>
    <property type="match status" value="1"/>
</dbReference>
<dbReference type="InterPro" id="IPR006665">
    <property type="entry name" value="OmpA-like"/>
</dbReference>
<keyword evidence="2" id="KW-1133">Transmembrane helix</keyword>
<keyword evidence="1 2" id="KW-0472">Membrane</keyword>
<reference evidence="4" key="1">
    <citation type="submission" date="2021-12" db="EMBL/GenBank/DDBJ databases">
        <authorList>
            <person name="Veyrier F.J."/>
        </authorList>
    </citation>
    <scope>NUCLEOTIDE SEQUENCE</scope>
    <source>
        <strain evidence="4">SAG 1488-6</strain>
    </source>
</reference>
<dbReference type="PROSITE" id="PS51123">
    <property type="entry name" value="OMPA_2"/>
    <property type="match status" value="1"/>
</dbReference>
<feature type="domain" description="OmpA-like" evidence="3">
    <location>
        <begin position="93"/>
        <end position="199"/>
    </location>
</feature>
<proteinExistence type="predicted"/>
<dbReference type="EMBL" id="CP091512">
    <property type="protein sequence ID" value="UOO93203.1"/>
    <property type="molecule type" value="Genomic_DNA"/>
</dbReference>
<evidence type="ECO:0000259" key="3">
    <source>
        <dbReference type="PROSITE" id="PS51123"/>
    </source>
</evidence>
<evidence type="ECO:0000313" key="4">
    <source>
        <dbReference type="EMBL" id="UOO93203.1"/>
    </source>
</evidence>
<sequence length="199" mass="20927">MSFDNEDEDLKTQRKLFLFLGTLVGAVTAIVLFYAIAVDAKENQAPSASDVVAEQPATADSQEIAEANGLVIVEPAVMASASEPVAAVESDGARVVVEQGTVKFYFASGQTALATGADEALEAIVAGVKQGKKAQVSGFHDSTGSLEVNERVSKERAQAVRDALVKLGVPEQDIELVKPKVLEGTGENAEARRVEVVLK</sequence>
<dbReference type="Proteomes" id="UP000832034">
    <property type="component" value="Chromosome"/>
</dbReference>
<accession>A0ABY4EBS5</accession>
<dbReference type="RefSeq" id="WP_019957534.1">
    <property type="nucleotide sequence ID" value="NZ_CP091512.1"/>
</dbReference>
<name>A0ABY4EBS5_VITST</name>
<reference evidence="4" key="2">
    <citation type="journal article" date="2022" name="Res Sq">
        <title>Evolution of multicellular longitudinally dividing oral cavity symbionts (Neisseriaceae).</title>
        <authorList>
            <person name="Nyongesa S."/>
            <person name="Weber P."/>
            <person name="Bernet E."/>
            <person name="Pullido F."/>
            <person name="Nieckarz M."/>
            <person name="Delaby M."/>
            <person name="Nieves C."/>
            <person name="Viehboeck T."/>
            <person name="Krause N."/>
            <person name="Rivera-Millot A."/>
            <person name="Nakamura A."/>
            <person name="Vischer N."/>
            <person name="VanNieuwenhze M."/>
            <person name="Brun Y."/>
            <person name="Cava F."/>
            <person name="Bulgheresi S."/>
            <person name="Veyrier F."/>
        </authorList>
    </citation>
    <scope>NUCLEOTIDE SEQUENCE</scope>
    <source>
        <strain evidence="4">SAG 1488-6</strain>
    </source>
</reference>
<dbReference type="InterPro" id="IPR036737">
    <property type="entry name" value="OmpA-like_sf"/>
</dbReference>
<dbReference type="Gene3D" id="3.30.1330.60">
    <property type="entry name" value="OmpA-like domain"/>
    <property type="match status" value="1"/>
</dbReference>
<evidence type="ECO:0000313" key="5">
    <source>
        <dbReference type="Proteomes" id="UP000832034"/>
    </source>
</evidence>
<protein>
    <submittedName>
        <fullName evidence="4">OmpA family protein</fullName>
    </submittedName>
</protein>